<dbReference type="GO" id="GO:0003700">
    <property type="term" value="F:DNA-binding transcription factor activity"/>
    <property type="evidence" value="ECO:0007669"/>
    <property type="project" value="TreeGrafter"/>
</dbReference>
<dbReference type="Gene3D" id="1.10.357.10">
    <property type="entry name" value="Tetracycline Repressor, domain 2"/>
    <property type="match status" value="1"/>
</dbReference>
<dbReference type="SUPFAM" id="SSF46689">
    <property type="entry name" value="Homeodomain-like"/>
    <property type="match status" value="1"/>
</dbReference>
<dbReference type="InterPro" id="IPR009057">
    <property type="entry name" value="Homeodomain-like_sf"/>
</dbReference>
<dbReference type="AlphaFoldDB" id="A0A6M1TIF4"/>
<keyword evidence="1" id="KW-0805">Transcription regulation</keyword>
<comment type="caution">
    <text evidence="6">The sequence shown here is derived from an EMBL/GenBank/DDBJ whole genome shotgun (WGS) entry which is preliminary data.</text>
</comment>
<dbReference type="PROSITE" id="PS50977">
    <property type="entry name" value="HTH_TETR_2"/>
    <property type="match status" value="1"/>
</dbReference>
<keyword evidence="2 4" id="KW-0238">DNA-binding</keyword>
<organism evidence="6 7">
    <name type="scientific">Paragemmobacter kunshanensis</name>
    <dbReference type="NCBI Taxonomy" id="2583234"/>
    <lineage>
        <taxon>Bacteria</taxon>
        <taxon>Pseudomonadati</taxon>
        <taxon>Pseudomonadota</taxon>
        <taxon>Alphaproteobacteria</taxon>
        <taxon>Rhodobacterales</taxon>
        <taxon>Paracoccaceae</taxon>
        <taxon>Paragemmobacter</taxon>
    </lineage>
</organism>
<dbReference type="InterPro" id="IPR001647">
    <property type="entry name" value="HTH_TetR"/>
</dbReference>
<name>A0A6M1TIF4_9RHOB</name>
<proteinExistence type="predicted"/>
<sequence>MAGLREKQKADRTRRILEAASRLFRDRGYGAIRIEDIAQAAEVSVGTLYNYFTNKGDLLLAIVSMEVEEVLESGHAIVENPPSDIADALAALIGIYYDHSLIYLSKEMWRTAMALSIEAPETPFSARYTELDSKLAAQVCDLIARLQALGYARAGVDAQAMGQVIFNNLNQMFIEYVKQDAMPLATLHARTTRQNRALAEMLRRG</sequence>
<reference evidence="6 7" key="1">
    <citation type="submission" date="2020-02" db="EMBL/GenBank/DDBJ databases">
        <title>Rhodobacter translucens sp. nov., a novel bacterium isolated from activated sludge.</title>
        <authorList>
            <person name="Liu J."/>
        </authorList>
    </citation>
    <scope>NUCLEOTIDE SEQUENCE [LARGE SCALE GENOMIC DNA]</scope>
    <source>
        <strain evidence="6 7">HX-7-19</strain>
    </source>
</reference>
<dbReference type="PANTHER" id="PTHR30055">
    <property type="entry name" value="HTH-TYPE TRANSCRIPTIONAL REGULATOR RUTR"/>
    <property type="match status" value="1"/>
</dbReference>
<feature type="domain" description="HTH tetR-type" evidence="5">
    <location>
        <begin position="10"/>
        <end position="70"/>
    </location>
</feature>
<evidence type="ECO:0000259" key="5">
    <source>
        <dbReference type="PROSITE" id="PS50977"/>
    </source>
</evidence>
<evidence type="ECO:0000256" key="3">
    <source>
        <dbReference type="ARBA" id="ARBA00023163"/>
    </source>
</evidence>
<keyword evidence="7" id="KW-1185">Reference proteome</keyword>
<evidence type="ECO:0000256" key="1">
    <source>
        <dbReference type="ARBA" id="ARBA00023015"/>
    </source>
</evidence>
<dbReference type="EMBL" id="JAALFE010000001">
    <property type="protein sequence ID" value="NGQ89639.1"/>
    <property type="molecule type" value="Genomic_DNA"/>
</dbReference>
<dbReference type="Proteomes" id="UP000474758">
    <property type="component" value="Unassembled WGS sequence"/>
</dbReference>
<dbReference type="PRINTS" id="PR00455">
    <property type="entry name" value="HTHTETR"/>
</dbReference>
<keyword evidence="3" id="KW-0804">Transcription</keyword>
<dbReference type="InterPro" id="IPR050109">
    <property type="entry name" value="HTH-type_TetR-like_transc_reg"/>
</dbReference>
<feature type="DNA-binding region" description="H-T-H motif" evidence="4">
    <location>
        <begin position="33"/>
        <end position="52"/>
    </location>
</feature>
<evidence type="ECO:0000256" key="4">
    <source>
        <dbReference type="PROSITE-ProRule" id="PRU00335"/>
    </source>
</evidence>
<protein>
    <submittedName>
        <fullName evidence="6">TetR/AcrR family transcriptional regulator</fullName>
    </submittedName>
</protein>
<evidence type="ECO:0000313" key="6">
    <source>
        <dbReference type="EMBL" id="NGQ89639.1"/>
    </source>
</evidence>
<dbReference type="Pfam" id="PF00440">
    <property type="entry name" value="TetR_N"/>
    <property type="match status" value="1"/>
</dbReference>
<dbReference type="RefSeq" id="WP_165046724.1">
    <property type="nucleotide sequence ID" value="NZ_JAALFE010000001.1"/>
</dbReference>
<dbReference type="GO" id="GO:0000976">
    <property type="term" value="F:transcription cis-regulatory region binding"/>
    <property type="evidence" value="ECO:0007669"/>
    <property type="project" value="TreeGrafter"/>
</dbReference>
<dbReference type="FunFam" id="1.10.10.60:FF:000141">
    <property type="entry name" value="TetR family transcriptional regulator"/>
    <property type="match status" value="1"/>
</dbReference>
<gene>
    <name evidence="6" type="ORF">G5V65_01930</name>
</gene>
<accession>A0A6M1TIF4</accession>
<evidence type="ECO:0000313" key="7">
    <source>
        <dbReference type="Proteomes" id="UP000474758"/>
    </source>
</evidence>
<dbReference type="PANTHER" id="PTHR30055:SF226">
    <property type="entry name" value="HTH-TYPE TRANSCRIPTIONAL REGULATOR PKSA"/>
    <property type="match status" value="1"/>
</dbReference>
<evidence type="ECO:0000256" key="2">
    <source>
        <dbReference type="ARBA" id="ARBA00023125"/>
    </source>
</evidence>